<feature type="region of interest" description="Disordered" evidence="1">
    <location>
        <begin position="1"/>
        <end position="25"/>
    </location>
</feature>
<evidence type="ECO:0000256" key="1">
    <source>
        <dbReference type="SAM" id="MobiDB-lite"/>
    </source>
</evidence>
<protein>
    <submittedName>
        <fullName evidence="2">Uncharacterized protein</fullName>
    </submittedName>
</protein>
<name>A0A0B6YL90_9EUPU</name>
<accession>A0A0B6YL90</accession>
<feature type="region of interest" description="Disordered" evidence="1">
    <location>
        <begin position="92"/>
        <end position="116"/>
    </location>
</feature>
<feature type="non-terminal residue" evidence="2">
    <location>
        <position position="116"/>
    </location>
</feature>
<organism evidence="2">
    <name type="scientific">Arion vulgaris</name>
    <dbReference type="NCBI Taxonomy" id="1028688"/>
    <lineage>
        <taxon>Eukaryota</taxon>
        <taxon>Metazoa</taxon>
        <taxon>Spiralia</taxon>
        <taxon>Lophotrochozoa</taxon>
        <taxon>Mollusca</taxon>
        <taxon>Gastropoda</taxon>
        <taxon>Heterobranchia</taxon>
        <taxon>Euthyneura</taxon>
        <taxon>Panpulmonata</taxon>
        <taxon>Eupulmonata</taxon>
        <taxon>Stylommatophora</taxon>
        <taxon>Helicina</taxon>
        <taxon>Arionoidea</taxon>
        <taxon>Arionidae</taxon>
        <taxon>Arion</taxon>
    </lineage>
</organism>
<dbReference type="AlphaFoldDB" id="A0A0B6YL90"/>
<proteinExistence type="predicted"/>
<reference evidence="2" key="1">
    <citation type="submission" date="2014-12" db="EMBL/GenBank/DDBJ databases">
        <title>Insight into the proteome of Arion vulgaris.</title>
        <authorList>
            <person name="Aradska J."/>
            <person name="Bulat T."/>
            <person name="Smidak R."/>
            <person name="Sarate P."/>
            <person name="Gangsoo J."/>
            <person name="Sialana F."/>
            <person name="Bilban M."/>
            <person name="Lubec G."/>
        </authorList>
    </citation>
    <scope>NUCLEOTIDE SEQUENCE</scope>
    <source>
        <tissue evidence="2">Skin</tissue>
    </source>
</reference>
<feature type="non-terminal residue" evidence="2">
    <location>
        <position position="1"/>
    </location>
</feature>
<gene>
    <name evidence="2" type="primary">ORF28880</name>
</gene>
<evidence type="ECO:0000313" key="2">
    <source>
        <dbReference type="EMBL" id="CEK56937.1"/>
    </source>
</evidence>
<sequence>LLSLNTLEGGPSQRNLKSNKTPSKISTSTMDLRATYQDANKKYIDFKNDSNSLNQNQNQTEKPVEAVLRMKKNLAKSMEELNISTSYSQQSINNTIGQNSDTVSVSYDNKKSYQSK</sequence>
<dbReference type="EMBL" id="HACG01010072">
    <property type="protein sequence ID" value="CEK56937.1"/>
    <property type="molecule type" value="Transcribed_RNA"/>
</dbReference>